<keyword evidence="3 5" id="KW-0863">Zinc-finger</keyword>
<evidence type="ECO:0000313" key="10">
    <source>
        <dbReference type="Proteomes" id="UP000288716"/>
    </source>
</evidence>
<sequence length="545" mass="62246">MFHDKSGGQNSEINSENRIENRGEDRSESVTCDGDGNRRGEATGAQLPADTLRKRLYDTTTGDTSDDTLSLHAMDKFENFEELTAFLQKLQQLLDTRTFADVTFVCKDGSLAANRLLLSVYSNFMCRLFEENPEITTHPLFTQPESGINLVDVFVSDMQNLLNVLHSSTALEMTSEQIHSLNKVAKQLQVKLIANKLSNGLYRVRPVVRSFPRNNLEMGNMKQNSLLKNDFQNSAVSLLTESAISSRPTKMQKCVAYDQQMECQPPTNGLSAHTLQEMFSRRSYCEVVAGDDEFRFKCKLCPKKYKFPKDLKSHFKIEHLGVMYTCNLCHAVKYRWPQDVCKHLSSKHDIKDNFMSFYSMVQGSLNEDMDDNCKLSVQDFSEVVLNAPQELSTNICSDNEGEHQEESDESVASPKAIADCESNAINLSLDQLQEMYDTNTFFEKPEGFERTKFQCKLCLKRYKFVKGMRVHFKIAHLGVIYMCNLCNNKYRWPQDVGKHLKKKHSKSGDLKVYYSMVHNDESEKSSSCKSYESVNNFVQNMNATI</sequence>
<evidence type="ECO:0000256" key="5">
    <source>
        <dbReference type="PROSITE-ProRule" id="PRU00042"/>
    </source>
</evidence>
<dbReference type="SUPFAM" id="SSF54695">
    <property type="entry name" value="POZ domain"/>
    <property type="match status" value="1"/>
</dbReference>
<protein>
    <submittedName>
        <fullName evidence="9">Protein abrupt-like isoform X1</fullName>
    </submittedName>
</protein>
<dbReference type="SMART" id="SM00355">
    <property type="entry name" value="ZnF_C2H2"/>
    <property type="match status" value="4"/>
</dbReference>
<dbReference type="InterPro" id="IPR000210">
    <property type="entry name" value="BTB/POZ_dom"/>
</dbReference>
<evidence type="ECO:0000256" key="3">
    <source>
        <dbReference type="ARBA" id="ARBA00022771"/>
    </source>
</evidence>
<dbReference type="Gene3D" id="3.30.710.10">
    <property type="entry name" value="Potassium Channel Kv1.1, Chain A"/>
    <property type="match status" value="1"/>
</dbReference>
<dbReference type="GO" id="GO:0005634">
    <property type="term" value="C:nucleus"/>
    <property type="evidence" value="ECO:0007669"/>
    <property type="project" value="TreeGrafter"/>
</dbReference>
<evidence type="ECO:0000256" key="2">
    <source>
        <dbReference type="ARBA" id="ARBA00022737"/>
    </source>
</evidence>
<dbReference type="PROSITE" id="PS50097">
    <property type="entry name" value="BTB"/>
    <property type="match status" value="1"/>
</dbReference>
<evidence type="ECO:0000256" key="6">
    <source>
        <dbReference type="SAM" id="MobiDB-lite"/>
    </source>
</evidence>
<accession>A0A443SNY8</accession>
<dbReference type="Gene3D" id="3.30.160.60">
    <property type="entry name" value="Classic Zinc Finger"/>
    <property type="match status" value="2"/>
</dbReference>
<dbReference type="Proteomes" id="UP000288716">
    <property type="component" value="Unassembled WGS sequence"/>
</dbReference>
<organism evidence="9 10">
    <name type="scientific">Leptotrombidium deliense</name>
    <dbReference type="NCBI Taxonomy" id="299467"/>
    <lineage>
        <taxon>Eukaryota</taxon>
        <taxon>Metazoa</taxon>
        <taxon>Ecdysozoa</taxon>
        <taxon>Arthropoda</taxon>
        <taxon>Chelicerata</taxon>
        <taxon>Arachnida</taxon>
        <taxon>Acari</taxon>
        <taxon>Acariformes</taxon>
        <taxon>Trombidiformes</taxon>
        <taxon>Prostigmata</taxon>
        <taxon>Anystina</taxon>
        <taxon>Parasitengona</taxon>
        <taxon>Trombiculoidea</taxon>
        <taxon>Trombiculidae</taxon>
        <taxon>Leptotrombidium</taxon>
    </lineage>
</organism>
<feature type="domain" description="BTB" evidence="7">
    <location>
        <begin position="100"/>
        <end position="168"/>
    </location>
</feature>
<dbReference type="InterPro" id="IPR050688">
    <property type="entry name" value="Zinc_finger/UBP_domain"/>
</dbReference>
<dbReference type="PANTHER" id="PTHR24403">
    <property type="entry name" value="ZINC FINGER PROTEIN"/>
    <property type="match status" value="1"/>
</dbReference>
<dbReference type="GO" id="GO:0010468">
    <property type="term" value="P:regulation of gene expression"/>
    <property type="evidence" value="ECO:0007669"/>
    <property type="project" value="TreeGrafter"/>
</dbReference>
<reference evidence="9 10" key="1">
    <citation type="journal article" date="2018" name="Gigascience">
        <title>Genomes of trombidid mites reveal novel predicted allergens and laterally-transferred genes associated with secondary metabolism.</title>
        <authorList>
            <person name="Dong X."/>
            <person name="Chaisiri K."/>
            <person name="Xia D."/>
            <person name="Armstrong S.D."/>
            <person name="Fang Y."/>
            <person name="Donnelly M.J."/>
            <person name="Kadowaki T."/>
            <person name="McGarry J.W."/>
            <person name="Darby A.C."/>
            <person name="Makepeace B.L."/>
        </authorList>
    </citation>
    <scope>NUCLEOTIDE SEQUENCE [LARGE SCALE GENOMIC DNA]</scope>
    <source>
        <strain evidence="9">UoL-UT</strain>
    </source>
</reference>
<keyword evidence="10" id="KW-1185">Reference proteome</keyword>
<name>A0A443SNY8_9ACAR</name>
<dbReference type="InterPro" id="IPR013087">
    <property type="entry name" value="Znf_C2H2_type"/>
</dbReference>
<keyword evidence="4" id="KW-0862">Zinc</keyword>
<evidence type="ECO:0000259" key="8">
    <source>
        <dbReference type="PROSITE" id="PS50157"/>
    </source>
</evidence>
<gene>
    <name evidence="9" type="ORF">B4U80_12741</name>
</gene>
<comment type="caution">
    <text evidence="9">The sequence shown here is derived from an EMBL/GenBank/DDBJ whole genome shotgun (WGS) entry which is preliminary data.</text>
</comment>
<dbReference type="PROSITE" id="PS50157">
    <property type="entry name" value="ZINC_FINGER_C2H2_2"/>
    <property type="match status" value="1"/>
</dbReference>
<proteinExistence type="predicted"/>
<feature type="domain" description="C2H2-type" evidence="8">
    <location>
        <begin position="296"/>
        <end position="321"/>
    </location>
</feature>
<keyword evidence="2" id="KW-0677">Repeat</keyword>
<dbReference type="PANTHER" id="PTHR24403:SF67">
    <property type="entry name" value="FI01116P-RELATED"/>
    <property type="match status" value="1"/>
</dbReference>
<evidence type="ECO:0000259" key="7">
    <source>
        <dbReference type="PROSITE" id="PS50097"/>
    </source>
</evidence>
<dbReference type="AlphaFoldDB" id="A0A443SNY8"/>
<feature type="compositionally biased region" description="Basic and acidic residues" evidence="6">
    <location>
        <begin position="15"/>
        <end position="28"/>
    </location>
</feature>
<dbReference type="OrthoDB" id="10473555at2759"/>
<dbReference type="STRING" id="299467.A0A443SNY8"/>
<evidence type="ECO:0000256" key="1">
    <source>
        <dbReference type="ARBA" id="ARBA00022723"/>
    </source>
</evidence>
<evidence type="ECO:0000313" key="9">
    <source>
        <dbReference type="EMBL" id="RWS29203.1"/>
    </source>
</evidence>
<dbReference type="VEuPathDB" id="VectorBase:LDEU002838"/>
<evidence type="ECO:0000256" key="4">
    <source>
        <dbReference type="ARBA" id="ARBA00022833"/>
    </source>
</evidence>
<dbReference type="GO" id="GO:0008270">
    <property type="term" value="F:zinc ion binding"/>
    <property type="evidence" value="ECO:0007669"/>
    <property type="project" value="UniProtKB-KW"/>
</dbReference>
<keyword evidence="1" id="KW-0479">Metal-binding</keyword>
<dbReference type="InterPro" id="IPR011333">
    <property type="entry name" value="SKP1/BTB/POZ_sf"/>
</dbReference>
<dbReference type="SMART" id="SM00225">
    <property type="entry name" value="BTB"/>
    <property type="match status" value="1"/>
</dbReference>
<dbReference type="EMBL" id="NCKV01001021">
    <property type="protein sequence ID" value="RWS29203.1"/>
    <property type="molecule type" value="Genomic_DNA"/>
</dbReference>
<feature type="region of interest" description="Disordered" evidence="6">
    <location>
        <begin position="1"/>
        <end position="63"/>
    </location>
</feature>
<dbReference type="PROSITE" id="PS00028">
    <property type="entry name" value="ZINC_FINGER_C2H2_1"/>
    <property type="match status" value="3"/>
</dbReference>
<dbReference type="Pfam" id="PF00651">
    <property type="entry name" value="BTB"/>
    <property type="match status" value="1"/>
</dbReference>